<dbReference type="CDD" id="cd21157">
    <property type="entry name" value="PUA_G5K"/>
    <property type="match status" value="1"/>
</dbReference>
<proteinExistence type="inferred from homology"/>
<evidence type="ECO:0000256" key="6">
    <source>
        <dbReference type="ARBA" id="ARBA00022777"/>
    </source>
</evidence>
<evidence type="ECO:0000256" key="2">
    <source>
        <dbReference type="ARBA" id="ARBA00022605"/>
    </source>
</evidence>
<dbReference type="AlphaFoldDB" id="A0A6V8LYW1"/>
<dbReference type="RefSeq" id="WP_173085991.1">
    <property type="nucleotide sequence ID" value="NZ_BLTE01000015.1"/>
</dbReference>
<dbReference type="EMBL" id="BLTE01000015">
    <property type="protein sequence ID" value="GFK95189.1"/>
    <property type="molecule type" value="Genomic_DNA"/>
</dbReference>
<dbReference type="FunFam" id="3.40.1160.10:FF:000006">
    <property type="entry name" value="Glutamate 5-kinase"/>
    <property type="match status" value="1"/>
</dbReference>
<comment type="caution">
    <text evidence="10">The sequence shown here is derived from an EMBL/GenBank/DDBJ whole genome shotgun (WGS) entry which is preliminary data.</text>
</comment>
<comment type="function">
    <text evidence="8">Catalyzes the transfer of a phosphate group to glutamate to form L-glutamate 5-phosphate.</text>
</comment>
<keyword evidence="4 8" id="KW-0808">Transferase</keyword>
<keyword evidence="3 8" id="KW-0641">Proline biosynthesis</keyword>
<dbReference type="PIRSF" id="PIRSF000729">
    <property type="entry name" value="GK"/>
    <property type="match status" value="1"/>
</dbReference>
<keyword evidence="2 8" id="KW-0028">Amino-acid biosynthesis</keyword>
<dbReference type="InterPro" id="IPR001048">
    <property type="entry name" value="Asp/Glu/Uridylate_kinase"/>
</dbReference>
<keyword evidence="7 8" id="KW-0067">ATP-binding</keyword>
<dbReference type="InterPro" id="IPR041739">
    <property type="entry name" value="G5K_ProB"/>
</dbReference>
<keyword evidence="11" id="KW-1185">Reference proteome</keyword>
<keyword evidence="5 8" id="KW-0547">Nucleotide-binding</keyword>
<keyword evidence="1 8" id="KW-0963">Cytoplasm</keyword>
<evidence type="ECO:0000256" key="4">
    <source>
        <dbReference type="ARBA" id="ARBA00022679"/>
    </source>
</evidence>
<dbReference type="UniPathway" id="UPA00098">
    <property type="reaction ID" value="UER00359"/>
</dbReference>
<dbReference type="Gene3D" id="3.40.1160.10">
    <property type="entry name" value="Acetylglutamate kinase-like"/>
    <property type="match status" value="2"/>
</dbReference>
<dbReference type="InterPro" id="IPR001057">
    <property type="entry name" value="Glu/AcGlu_kinase"/>
</dbReference>
<dbReference type="PANTHER" id="PTHR43654:SF1">
    <property type="entry name" value="ISOPENTENYL PHOSPHATE KINASE"/>
    <property type="match status" value="1"/>
</dbReference>
<keyword evidence="6 8" id="KW-0418">Kinase</keyword>
<organism evidence="10 11">
    <name type="scientific">Fundidesulfovibrio magnetotacticus</name>
    <dbReference type="NCBI Taxonomy" id="2730080"/>
    <lineage>
        <taxon>Bacteria</taxon>
        <taxon>Pseudomonadati</taxon>
        <taxon>Thermodesulfobacteriota</taxon>
        <taxon>Desulfovibrionia</taxon>
        <taxon>Desulfovibrionales</taxon>
        <taxon>Desulfovibrionaceae</taxon>
        <taxon>Fundidesulfovibrio</taxon>
    </lineage>
</organism>
<dbReference type="Gene3D" id="2.30.130.10">
    <property type="entry name" value="PUA domain"/>
    <property type="match status" value="1"/>
</dbReference>
<dbReference type="Proteomes" id="UP000494245">
    <property type="component" value="Unassembled WGS sequence"/>
</dbReference>
<dbReference type="InterPro" id="IPR011529">
    <property type="entry name" value="Glu_5kinase"/>
</dbReference>
<dbReference type="InterPro" id="IPR036393">
    <property type="entry name" value="AceGlu_kinase-like_sf"/>
</dbReference>
<dbReference type="GO" id="GO:0004349">
    <property type="term" value="F:glutamate 5-kinase activity"/>
    <property type="evidence" value="ECO:0007669"/>
    <property type="project" value="UniProtKB-UniRule"/>
</dbReference>
<dbReference type="Pfam" id="PF00696">
    <property type="entry name" value="AA_kinase"/>
    <property type="match status" value="1"/>
</dbReference>
<dbReference type="FunFam" id="2.30.130.10:FF:000007">
    <property type="entry name" value="Glutamate 5-kinase"/>
    <property type="match status" value="1"/>
</dbReference>
<feature type="binding site" evidence="8">
    <location>
        <position position="146"/>
    </location>
    <ligand>
        <name>substrate</name>
    </ligand>
</feature>
<dbReference type="HAMAP" id="MF_00456">
    <property type="entry name" value="ProB"/>
    <property type="match status" value="1"/>
</dbReference>
<sequence length="380" mass="40552">MEDWKTQKAECLAKARRIVVKAGSAVLTSGNGVDLAVVKSLAKDIAALHRTGREVLLVSSGAVAAGRAVIRQQELAGLPDRQAASAIGQSRLMHAYDEAFGEMGIVTAQLLLTRDDLEGRERYLNVRNTLRTLLSWRSLPVVNENDTVAVQELVYGDNDCLASLLVGVVGADLFVNLTSAKGVFTENPAENPKAAHRPCIEDIACLDLEAMCRGKTASGTGGMHSKLLSARRAAQLGVPTLIVAGREPDRLSRAFAGEDLGTWVAAEGRPISRRKYWLAYTADPRGGLWVDQGAAQALRQSGKSLLPAGIVRVEGDFEKGAVVRILDFQGQTVGVGLANYDAGDLKKIMGLKSGHIAQVLGQAPYPEAVHRDNMVLDAAL</sequence>
<dbReference type="NCBIfam" id="TIGR01027">
    <property type="entry name" value="proB"/>
    <property type="match status" value="1"/>
</dbReference>
<accession>A0A6V8LYW1</accession>
<dbReference type="GO" id="GO:0003723">
    <property type="term" value="F:RNA binding"/>
    <property type="evidence" value="ECO:0007669"/>
    <property type="project" value="InterPro"/>
</dbReference>
<dbReference type="InterPro" id="IPR002478">
    <property type="entry name" value="PUA"/>
</dbReference>
<dbReference type="GO" id="GO:0005829">
    <property type="term" value="C:cytosol"/>
    <property type="evidence" value="ECO:0007669"/>
    <property type="project" value="TreeGrafter"/>
</dbReference>
<dbReference type="CDD" id="cd04242">
    <property type="entry name" value="AAK_G5K_ProB"/>
    <property type="match status" value="1"/>
</dbReference>
<protein>
    <recommendedName>
        <fullName evidence="8">Glutamate 5-kinase</fullName>
        <ecNumber evidence="8">2.7.2.11</ecNumber>
    </recommendedName>
    <alternativeName>
        <fullName evidence="8">Gamma-glutamyl kinase</fullName>
        <shortName evidence="8">GK</shortName>
    </alternativeName>
</protein>
<dbReference type="EC" id="2.7.2.11" evidence="8"/>
<feature type="domain" description="PUA" evidence="9">
    <location>
        <begin position="286"/>
        <end position="366"/>
    </location>
</feature>
<evidence type="ECO:0000256" key="1">
    <source>
        <dbReference type="ARBA" id="ARBA00022490"/>
    </source>
</evidence>
<evidence type="ECO:0000313" key="10">
    <source>
        <dbReference type="EMBL" id="GFK95189.1"/>
    </source>
</evidence>
<dbReference type="PRINTS" id="PR00474">
    <property type="entry name" value="GLU5KINASE"/>
</dbReference>
<comment type="catalytic activity">
    <reaction evidence="8">
        <text>L-glutamate + ATP = L-glutamyl 5-phosphate + ADP</text>
        <dbReference type="Rhea" id="RHEA:14877"/>
        <dbReference type="ChEBI" id="CHEBI:29985"/>
        <dbReference type="ChEBI" id="CHEBI:30616"/>
        <dbReference type="ChEBI" id="CHEBI:58274"/>
        <dbReference type="ChEBI" id="CHEBI:456216"/>
        <dbReference type="EC" id="2.7.2.11"/>
    </reaction>
</comment>
<dbReference type="InterPro" id="IPR005715">
    <property type="entry name" value="Glu_5kinase/COase_Synthase"/>
</dbReference>
<evidence type="ECO:0000256" key="3">
    <source>
        <dbReference type="ARBA" id="ARBA00022650"/>
    </source>
</evidence>
<reference evidence="10 11" key="1">
    <citation type="submission" date="2020-04" db="EMBL/GenBank/DDBJ databases">
        <authorList>
            <consortium name="Desulfovibrio sp. FSS-1 genome sequencing consortium"/>
            <person name="Shimoshige H."/>
            <person name="Kobayashi H."/>
            <person name="Maekawa T."/>
        </authorList>
    </citation>
    <scope>NUCLEOTIDE SEQUENCE [LARGE SCALE GENOMIC DNA]</scope>
    <source>
        <strain evidence="10 11">SIID29052-01</strain>
    </source>
</reference>
<dbReference type="InterPro" id="IPR015947">
    <property type="entry name" value="PUA-like_sf"/>
</dbReference>
<evidence type="ECO:0000256" key="7">
    <source>
        <dbReference type="ARBA" id="ARBA00022840"/>
    </source>
</evidence>
<dbReference type="SMART" id="SM00359">
    <property type="entry name" value="PUA"/>
    <property type="match status" value="1"/>
</dbReference>
<comment type="subcellular location">
    <subcellularLocation>
        <location evidence="8">Cytoplasm</location>
    </subcellularLocation>
</comment>
<dbReference type="GO" id="GO:0055129">
    <property type="term" value="P:L-proline biosynthetic process"/>
    <property type="evidence" value="ECO:0007669"/>
    <property type="project" value="UniProtKB-UniRule"/>
</dbReference>
<dbReference type="PROSITE" id="PS50890">
    <property type="entry name" value="PUA"/>
    <property type="match status" value="1"/>
</dbReference>
<dbReference type="PANTHER" id="PTHR43654">
    <property type="entry name" value="GLUTAMATE 5-KINASE"/>
    <property type="match status" value="1"/>
</dbReference>
<dbReference type="SUPFAM" id="SSF53633">
    <property type="entry name" value="Carbamate kinase-like"/>
    <property type="match status" value="1"/>
</dbReference>
<feature type="binding site" evidence="8">
    <location>
        <position position="21"/>
    </location>
    <ligand>
        <name>ATP</name>
        <dbReference type="ChEBI" id="CHEBI:30616"/>
    </ligand>
</feature>
<evidence type="ECO:0000313" key="11">
    <source>
        <dbReference type="Proteomes" id="UP000494245"/>
    </source>
</evidence>
<feature type="binding site" evidence="8">
    <location>
        <position position="60"/>
    </location>
    <ligand>
        <name>substrate</name>
    </ligand>
</feature>
<comment type="caution">
    <text evidence="8">Lacks conserved residue(s) required for the propagation of feature annotation.</text>
</comment>
<dbReference type="InterPro" id="IPR036974">
    <property type="entry name" value="PUA_sf"/>
</dbReference>
<feature type="binding site" evidence="8">
    <location>
        <position position="158"/>
    </location>
    <ligand>
        <name>substrate</name>
    </ligand>
</feature>
<comment type="pathway">
    <text evidence="8">Amino-acid biosynthesis; L-proline biosynthesis; L-glutamate 5-semialdehyde from L-glutamate: step 1/2.</text>
</comment>
<evidence type="ECO:0000256" key="5">
    <source>
        <dbReference type="ARBA" id="ARBA00022741"/>
    </source>
</evidence>
<evidence type="ECO:0000256" key="8">
    <source>
        <dbReference type="HAMAP-Rule" id="MF_00456"/>
    </source>
</evidence>
<dbReference type="GO" id="GO:0005524">
    <property type="term" value="F:ATP binding"/>
    <property type="evidence" value="ECO:0007669"/>
    <property type="project" value="UniProtKB-KW"/>
</dbReference>
<dbReference type="Pfam" id="PF01472">
    <property type="entry name" value="PUA"/>
    <property type="match status" value="1"/>
</dbReference>
<comment type="similarity">
    <text evidence="8">Belongs to the glutamate 5-kinase family.</text>
</comment>
<reference evidence="10 11" key="2">
    <citation type="submission" date="2020-05" db="EMBL/GenBank/DDBJ databases">
        <title>Draft genome sequence of Desulfovibrio sp. strainFSS-1.</title>
        <authorList>
            <person name="Shimoshige H."/>
            <person name="Kobayashi H."/>
            <person name="Maekawa T."/>
        </authorList>
    </citation>
    <scope>NUCLEOTIDE SEQUENCE [LARGE SCALE GENOMIC DNA]</scope>
    <source>
        <strain evidence="10 11">SIID29052-01</strain>
    </source>
</reference>
<dbReference type="SUPFAM" id="SSF88697">
    <property type="entry name" value="PUA domain-like"/>
    <property type="match status" value="1"/>
</dbReference>
<feature type="binding site" evidence="8">
    <location>
        <begin position="220"/>
        <end position="226"/>
    </location>
    <ligand>
        <name>ATP</name>
        <dbReference type="ChEBI" id="CHEBI:30616"/>
    </ligand>
</feature>
<evidence type="ECO:0000259" key="9">
    <source>
        <dbReference type="SMART" id="SM00359"/>
    </source>
</evidence>
<name>A0A6V8LYW1_9BACT</name>
<gene>
    <name evidence="8 10" type="primary">proB</name>
    <name evidence="10" type="ORF">NNJEOMEG_03047</name>
</gene>